<dbReference type="RefSeq" id="WP_323438458.1">
    <property type="nucleotide sequence ID" value="NZ_JAYFUH010000085.1"/>
</dbReference>
<organism evidence="2 3">
    <name type="scientific">Stenotrophomonas capsici</name>
    <dbReference type="NCBI Taxonomy" id="3110230"/>
    <lineage>
        <taxon>Bacteria</taxon>
        <taxon>Pseudomonadati</taxon>
        <taxon>Pseudomonadota</taxon>
        <taxon>Gammaproteobacteria</taxon>
        <taxon>Lysobacterales</taxon>
        <taxon>Lysobacteraceae</taxon>
        <taxon>Stenotrophomonas</taxon>
    </lineage>
</organism>
<feature type="region of interest" description="Disordered" evidence="1">
    <location>
        <begin position="44"/>
        <end position="71"/>
    </location>
</feature>
<reference evidence="2 3" key="1">
    <citation type="submission" date="2023-12" db="EMBL/GenBank/DDBJ databases">
        <title>Stenotrophomonas guangdongensis sp. nov., isolated from wilted pepper plants (Capsicum annuum).</title>
        <authorList>
            <person name="Qiu M."/>
            <person name="Li Y."/>
            <person name="Liu Q."/>
            <person name="Zhang X."/>
            <person name="Huang Y."/>
            <person name="Guo R."/>
            <person name="Hu M."/>
            <person name="Zhou J."/>
            <person name="Zhou X."/>
        </authorList>
    </citation>
    <scope>NUCLEOTIDE SEQUENCE [LARGE SCALE GENOMIC DNA]</scope>
    <source>
        <strain evidence="2 3">MH1</strain>
    </source>
</reference>
<dbReference type="Proteomes" id="UP001301653">
    <property type="component" value="Unassembled WGS sequence"/>
</dbReference>
<dbReference type="EMBL" id="JAYFUH010000085">
    <property type="protein sequence ID" value="MEA5667461.1"/>
    <property type="molecule type" value="Genomic_DNA"/>
</dbReference>
<accession>A0ABU5V282</accession>
<evidence type="ECO:0008006" key="4">
    <source>
        <dbReference type="Google" id="ProtNLM"/>
    </source>
</evidence>
<feature type="region of interest" description="Disordered" evidence="1">
    <location>
        <begin position="110"/>
        <end position="133"/>
    </location>
</feature>
<comment type="caution">
    <text evidence="2">The sequence shown here is derived from an EMBL/GenBank/DDBJ whole genome shotgun (WGS) entry which is preliminary data.</text>
</comment>
<evidence type="ECO:0000313" key="3">
    <source>
        <dbReference type="Proteomes" id="UP001301653"/>
    </source>
</evidence>
<protein>
    <recommendedName>
        <fullName evidence="4">Transmembrane protein</fullName>
    </recommendedName>
</protein>
<evidence type="ECO:0000313" key="2">
    <source>
        <dbReference type="EMBL" id="MEA5667461.1"/>
    </source>
</evidence>
<keyword evidence="3" id="KW-1185">Reference proteome</keyword>
<name>A0ABU5V282_9GAMM</name>
<evidence type="ECO:0000256" key="1">
    <source>
        <dbReference type="SAM" id="MobiDB-lite"/>
    </source>
</evidence>
<sequence>MYQLQRQQDVAIVAHRASAIRPVALCALLLLSLLASLSQHGTHLPRLGGAQSTCTTAGEERGETPLEEQGPAKLRRAAPLHAARAALPHPGFLPRRAAVARAVAPLPIPAASHQAPPALHSPRQQRGQAPPLA</sequence>
<proteinExistence type="predicted"/>
<gene>
    <name evidence="2" type="ORF">VA603_07965</name>
</gene>